<dbReference type="Proteomes" id="UP000054715">
    <property type="component" value="Unassembled WGS sequence"/>
</dbReference>
<protein>
    <submittedName>
        <fullName evidence="1">TPR repeat protein</fullName>
    </submittedName>
</protein>
<organism evidence="1 2">
    <name type="scientific">Legionella jamestowniensis</name>
    <dbReference type="NCBI Taxonomy" id="455"/>
    <lineage>
        <taxon>Bacteria</taxon>
        <taxon>Pseudomonadati</taxon>
        <taxon>Pseudomonadota</taxon>
        <taxon>Gammaproteobacteria</taxon>
        <taxon>Legionellales</taxon>
        <taxon>Legionellaceae</taxon>
        <taxon>Legionella</taxon>
    </lineage>
</organism>
<comment type="caution">
    <text evidence="1">The sequence shown here is derived from an EMBL/GenBank/DDBJ whole genome shotgun (WGS) entry which is preliminary data.</text>
</comment>
<dbReference type="PANTHER" id="PTHR11102">
    <property type="entry name" value="SEL-1-LIKE PROTEIN"/>
    <property type="match status" value="1"/>
</dbReference>
<dbReference type="InterPro" id="IPR006597">
    <property type="entry name" value="Sel1-like"/>
</dbReference>
<dbReference type="InterPro" id="IPR050767">
    <property type="entry name" value="Sel1_AlgK"/>
</dbReference>
<dbReference type="SUPFAM" id="SSF81901">
    <property type="entry name" value="HCP-like"/>
    <property type="match status" value="1"/>
</dbReference>
<dbReference type="Pfam" id="PF08238">
    <property type="entry name" value="Sel1"/>
    <property type="match status" value="3"/>
</dbReference>
<dbReference type="OrthoDB" id="9204495at2"/>
<dbReference type="PATRIC" id="fig|455.5.peg.1433"/>
<dbReference type="AlphaFoldDB" id="A0A0W0UGY4"/>
<proteinExistence type="predicted"/>
<dbReference type="RefSeq" id="WP_058449374.1">
    <property type="nucleotide sequence ID" value="NZ_CAAAJF010000007.1"/>
</dbReference>
<dbReference type="SMART" id="SM00671">
    <property type="entry name" value="SEL1"/>
    <property type="match status" value="3"/>
</dbReference>
<name>A0A0W0UGY4_9GAMM</name>
<reference evidence="1 2" key="1">
    <citation type="submission" date="2015-11" db="EMBL/GenBank/DDBJ databases">
        <title>Genomic analysis of 38 Legionella species identifies large and diverse effector repertoires.</title>
        <authorList>
            <person name="Burstein D."/>
            <person name="Amaro F."/>
            <person name="Zusman T."/>
            <person name="Lifshitz Z."/>
            <person name="Cohen O."/>
            <person name="Gilbert J.A."/>
            <person name="Pupko T."/>
            <person name="Shuman H.A."/>
            <person name="Segal G."/>
        </authorList>
    </citation>
    <scope>NUCLEOTIDE SEQUENCE [LARGE SCALE GENOMIC DNA]</scope>
    <source>
        <strain evidence="1 2">JA-26-G1-E2</strain>
    </source>
</reference>
<dbReference type="EMBL" id="LNYG01000013">
    <property type="protein sequence ID" value="KTD07163.1"/>
    <property type="molecule type" value="Genomic_DNA"/>
</dbReference>
<dbReference type="Gene3D" id="1.25.40.10">
    <property type="entry name" value="Tetratricopeptide repeat domain"/>
    <property type="match status" value="1"/>
</dbReference>
<dbReference type="PANTHER" id="PTHR11102:SF160">
    <property type="entry name" value="ERAD-ASSOCIATED E3 UBIQUITIN-PROTEIN LIGASE COMPONENT HRD3"/>
    <property type="match status" value="1"/>
</dbReference>
<gene>
    <name evidence="1" type="ORF">Ljam_1358</name>
</gene>
<evidence type="ECO:0000313" key="2">
    <source>
        <dbReference type="Proteomes" id="UP000054715"/>
    </source>
</evidence>
<dbReference type="InterPro" id="IPR011990">
    <property type="entry name" value="TPR-like_helical_dom_sf"/>
</dbReference>
<evidence type="ECO:0000313" key="1">
    <source>
        <dbReference type="EMBL" id="KTD07163.1"/>
    </source>
</evidence>
<dbReference type="STRING" id="455.Ljam_1358"/>
<sequence length="579" mass="67490">MPIEDYLKLLEENDSMLDQAKIKKFIENNCFPVEETFHDLNKFEQNFYCSQKGRTMVTAWKSYEEAIKKKHYNTAAEIFIDLLDKGYHRALTEIRNITTQEYLFSLFACEGDGVYELRNRTYLQNIESEVTHIEDSHEPLILAMRYFLGLGVQRCLTKAVEHLFEAEKNSCTAQNLLGYLYEIGCGVQRDTEKANYYYRLAADGQYNLALHNLARSYFKNGHFSKAINLYKRTVSQGFAPSMYELGLCYHSGSGVENNLTQAKKWYQFSASQYFPPAQYELVQLKQKDNYRRTIEIKDLLKAAAKGGNEKAQYDLSKFYPDHTWKSVYYRRLAAQHLYDARYGLKTDFSSDFPQYSLLVINWDVKRLLERLESAPIYDSQQLFKFEQFCNRDLNHFPQTKVLIEQLERRIKKTGSAFNLNPLYELLMELDFTDNNVGRVAIVQLLDLVSQYWREVEGCATRLEVITRLWHRVQSLTYNYIPRDLSNRLGVLLINHLLGDTVSLREDLTITNNQLKLLFGLHESHQTPTPQLLETLLDCRLTAENATLEAETLCAPRQNSLFSPSEEVATEKKQFRAFGL</sequence>
<accession>A0A0W0UGY4</accession>